<evidence type="ECO:0000313" key="2">
    <source>
        <dbReference type="EMBL" id="OSX68486.1"/>
    </source>
</evidence>
<evidence type="ECO:0000313" key="3">
    <source>
        <dbReference type="Proteomes" id="UP000218209"/>
    </source>
</evidence>
<sequence>MSASLRTRCSATGRWGRCCGTPLRLGRAPTRRAPTRTSTSRAKRRSCGRSWGWASHAPTRRARRAPCGRRGARCRPSTPSRRCGRSSTRGRTRCGGRSPFATCSCTSPRRRRCGRWRGGSPPTTRCSRPPRRPTW</sequence>
<feature type="compositionally biased region" description="Low complexity" evidence="1">
    <location>
        <begin position="95"/>
        <end position="107"/>
    </location>
</feature>
<organism evidence="2 3">
    <name type="scientific">Porphyra umbilicalis</name>
    <name type="common">Purple laver</name>
    <name type="synonym">Red alga</name>
    <dbReference type="NCBI Taxonomy" id="2786"/>
    <lineage>
        <taxon>Eukaryota</taxon>
        <taxon>Rhodophyta</taxon>
        <taxon>Bangiophyceae</taxon>
        <taxon>Bangiales</taxon>
        <taxon>Bangiaceae</taxon>
        <taxon>Porphyra</taxon>
    </lineage>
</organism>
<dbReference type="AlphaFoldDB" id="A0A1X6NJ53"/>
<feature type="compositionally biased region" description="Basic residues" evidence="1">
    <location>
        <begin position="58"/>
        <end position="73"/>
    </location>
</feature>
<name>A0A1X6NJ53_PORUM</name>
<protein>
    <submittedName>
        <fullName evidence="2">Uncharacterized protein</fullName>
    </submittedName>
</protein>
<proteinExistence type="predicted"/>
<dbReference type="EMBL" id="KV920482">
    <property type="protein sequence ID" value="OSX68486.1"/>
    <property type="molecule type" value="Genomic_DNA"/>
</dbReference>
<feature type="compositionally biased region" description="Basic residues" evidence="1">
    <location>
        <begin position="82"/>
        <end position="94"/>
    </location>
</feature>
<keyword evidence="3" id="KW-1185">Reference proteome</keyword>
<dbReference type="Proteomes" id="UP000218209">
    <property type="component" value="Unassembled WGS sequence"/>
</dbReference>
<feature type="compositionally biased region" description="Low complexity" evidence="1">
    <location>
        <begin position="118"/>
        <end position="127"/>
    </location>
</feature>
<evidence type="ECO:0000256" key="1">
    <source>
        <dbReference type="SAM" id="MobiDB-lite"/>
    </source>
</evidence>
<feature type="region of interest" description="Disordered" evidence="1">
    <location>
        <begin position="28"/>
        <end position="135"/>
    </location>
</feature>
<gene>
    <name evidence="2" type="ORF">BU14_2713s0001</name>
</gene>
<accession>A0A1X6NJ53</accession>
<reference evidence="2 3" key="1">
    <citation type="submission" date="2017-03" db="EMBL/GenBank/DDBJ databases">
        <title>WGS assembly of Porphyra umbilicalis.</title>
        <authorList>
            <person name="Brawley S.H."/>
            <person name="Blouin N.A."/>
            <person name="Ficko-Blean E."/>
            <person name="Wheeler G.L."/>
            <person name="Lohr M."/>
            <person name="Goodson H.V."/>
            <person name="Jenkins J.W."/>
            <person name="Blaby-Haas C.E."/>
            <person name="Helliwell K.E."/>
            <person name="Chan C."/>
            <person name="Marriage T."/>
            <person name="Bhattacharya D."/>
            <person name="Klein A.S."/>
            <person name="Badis Y."/>
            <person name="Brodie J."/>
            <person name="Cao Y."/>
            <person name="Collen J."/>
            <person name="Dittami S.M."/>
            <person name="Gachon C.M."/>
            <person name="Green B.R."/>
            <person name="Karpowicz S."/>
            <person name="Kim J.W."/>
            <person name="Kudahl U."/>
            <person name="Lin S."/>
            <person name="Michel G."/>
            <person name="Mittag M."/>
            <person name="Olson B.J."/>
            <person name="Pangilinan J."/>
            <person name="Peng Y."/>
            <person name="Qiu H."/>
            <person name="Shu S."/>
            <person name="Singer J.T."/>
            <person name="Smith A.G."/>
            <person name="Sprecher B.N."/>
            <person name="Wagner V."/>
            <person name="Wang W."/>
            <person name="Wang Z.-Y."/>
            <person name="Yan J."/>
            <person name="Yarish C."/>
            <person name="Zoeuner-Riek S."/>
            <person name="Zhuang Y."/>
            <person name="Zou Y."/>
            <person name="Lindquist E.A."/>
            <person name="Grimwood J."/>
            <person name="Barry K."/>
            <person name="Rokhsar D.S."/>
            <person name="Schmutz J."/>
            <person name="Stiller J.W."/>
            <person name="Grossman A.R."/>
            <person name="Prochnik S.E."/>
        </authorList>
    </citation>
    <scope>NUCLEOTIDE SEQUENCE [LARGE SCALE GENOMIC DNA]</scope>
    <source>
        <strain evidence="2">4086291</strain>
    </source>
</reference>